<dbReference type="Proteomes" id="UP000271889">
    <property type="component" value="Unassembled WGS sequence"/>
</dbReference>
<accession>A0A3P6R7D0</accession>
<keyword evidence="2" id="KW-1185">Reference proteome</keyword>
<proteinExistence type="predicted"/>
<dbReference type="AlphaFoldDB" id="A0A3P6R7D0"/>
<sequence>MLQNLRASSEARRELDCFLDRNDVDLEPRTPYSGHALSIYRAVAGPDRLLCVVHLRCWSEKEAQGAGYHPAYFEQLRLESQTSGS</sequence>
<name>A0A3P6R7D0_CYLGO</name>
<gene>
    <name evidence="1" type="ORF">CGOC_LOCUS1495</name>
</gene>
<reference evidence="1 2" key="1">
    <citation type="submission" date="2018-11" db="EMBL/GenBank/DDBJ databases">
        <authorList>
            <consortium name="Pathogen Informatics"/>
        </authorList>
    </citation>
    <scope>NUCLEOTIDE SEQUENCE [LARGE SCALE GENOMIC DNA]</scope>
</reference>
<dbReference type="EMBL" id="UYRV01002828">
    <property type="protein sequence ID" value="VDK49305.1"/>
    <property type="molecule type" value="Genomic_DNA"/>
</dbReference>
<protein>
    <submittedName>
        <fullName evidence="1">Uncharacterized protein</fullName>
    </submittedName>
</protein>
<organism evidence="1 2">
    <name type="scientific">Cylicostephanus goldi</name>
    <name type="common">Nematode worm</name>
    <dbReference type="NCBI Taxonomy" id="71465"/>
    <lineage>
        <taxon>Eukaryota</taxon>
        <taxon>Metazoa</taxon>
        <taxon>Ecdysozoa</taxon>
        <taxon>Nematoda</taxon>
        <taxon>Chromadorea</taxon>
        <taxon>Rhabditida</taxon>
        <taxon>Rhabditina</taxon>
        <taxon>Rhabditomorpha</taxon>
        <taxon>Strongyloidea</taxon>
        <taxon>Strongylidae</taxon>
        <taxon>Cylicostephanus</taxon>
    </lineage>
</organism>
<evidence type="ECO:0000313" key="2">
    <source>
        <dbReference type="Proteomes" id="UP000271889"/>
    </source>
</evidence>
<evidence type="ECO:0000313" key="1">
    <source>
        <dbReference type="EMBL" id="VDK49305.1"/>
    </source>
</evidence>